<keyword evidence="2" id="KW-0560">Oxidoreductase</keyword>
<dbReference type="InterPro" id="IPR006140">
    <property type="entry name" value="D-isomer_DH_NAD-bd"/>
</dbReference>
<organism evidence="4">
    <name type="scientific">marine metagenome</name>
    <dbReference type="NCBI Taxonomy" id="408172"/>
    <lineage>
        <taxon>unclassified sequences</taxon>
        <taxon>metagenomes</taxon>
        <taxon>ecological metagenomes</taxon>
    </lineage>
</organism>
<dbReference type="EMBL" id="UINC01110075">
    <property type="protein sequence ID" value="SVC77341.1"/>
    <property type="molecule type" value="Genomic_DNA"/>
</dbReference>
<gene>
    <name evidence="4" type="ORF">METZ01_LOCUS330195</name>
</gene>
<feature type="non-terminal residue" evidence="4">
    <location>
        <position position="1"/>
    </location>
</feature>
<dbReference type="PANTHER" id="PTHR10996:SF257">
    <property type="entry name" value="GLYOXYLATE REDUCTASE 1"/>
    <property type="match status" value="1"/>
</dbReference>
<dbReference type="SUPFAM" id="SSF51735">
    <property type="entry name" value="NAD(P)-binding Rossmann-fold domains"/>
    <property type="match status" value="1"/>
</dbReference>
<dbReference type="GO" id="GO:0005829">
    <property type="term" value="C:cytosol"/>
    <property type="evidence" value="ECO:0007669"/>
    <property type="project" value="TreeGrafter"/>
</dbReference>
<dbReference type="GO" id="GO:0030267">
    <property type="term" value="F:glyoxylate reductase (NADPH) activity"/>
    <property type="evidence" value="ECO:0007669"/>
    <property type="project" value="TreeGrafter"/>
</dbReference>
<dbReference type="PANTHER" id="PTHR10996">
    <property type="entry name" value="2-HYDROXYACID DEHYDROGENASE-RELATED"/>
    <property type="match status" value="1"/>
</dbReference>
<dbReference type="InterPro" id="IPR029753">
    <property type="entry name" value="D-isomer_DH_CS"/>
</dbReference>
<comment type="similarity">
    <text evidence="1">Belongs to the D-isomer specific 2-hydroxyacid dehydrogenase family.</text>
</comment>
<proteinExistence type="inferred from homology"/>
<sequence>FARGPDFLQYDPSFMLGQQITGGILGIVGMGRIGYQVGKRAIGFDMPILYHNRNRNEKAEADLGATRVALDELLERSDFIALNMPLTDETTGMIGAREFALMKSTAVVVNAARGPVWDQDALLACLRSGHLHAAATDVTYPEPLPRDHELLAEERLVLLPHLGSATQQTRDGMAEMSIENLLAGLEDRPVPNRIV</sequence>
<evidence type="ECO:0000256" key="2">
    <source>
        <dbReference type="ARBA" id="ARBA00023002"/>
    </source>
</evidence>
<reference evidence="4" key="1">
    <citation type="submission" date="2018-05" db="EMBL/GenBank/DDBJ databases">
        <authorList>
            <person name="Lanie J.A."/>
            <person name="Ng W.-L."/>
            <person name="Kazmierczak K.M."/>
            <person name="Andrzejewski T.M."/>
            <person name="Davidsen T.M."/>
            <person name="Wayne K.J."/>
            <person name="Tettelin H."/>
            <person name="Glass J.I."/>
            <person name="Rusch D."/>
            <person name="Podicherti R."/>
            <person name="Tsui H.-C.T."/>
            <person name="Winkler M.E."/>
        </authorList>
    </citation>
    <scope>NUCLEOTIDE SEQUENCE</scope>
</reference>
<dbReference type="AlphaFoldDB" id="A0A382PZE8"/>
<dbReference type="GO" id="GO:0051287">
    <property type="term" value="F:NAD binding"/>
    <property type="evidence" value="ECO:0007669"/>
    <property type="project" value="InterPro"/>
</dbReference>
<name>A0A382PZE8_9ZZZZ</name>
<feature type="domain" description="D-isomer specific 2-hydroxyacid dehydrogenase NAD-binding" evidence="3">
    <location>
        <begin position="12"/>
        <end position="163"/>
    </location>
</feature>
<dbReference type="InterPro" id="IPR036291">
    <property type="entry name" value="NAD(P)-bd_dom_sf"/>
</dbReference>
<dbReference type="PROSITE" id="PS00670">
    <property type="entry name" value="D_2_HYDROXYACID_DH_2"/>
    <property type="match status" value="1"/>
</dbReference>
<dbReference type="Pfam" id="PF02826">
    <property type="entry name" value="2-Hacid_dh_C"/>
    <property type="match status" value="1"/>
</dbReference>
<evidence type="ECO:0000313" key="4">
    <source>
        <dbReference type="EMBL" id="SVC77341.1"/>
    </source>
</evidence>
<evidence type="ECO:0000256" key="1">
    <source>
        <dbReference type="ARBA" id="ARBA00005854"/>
    </source>
</evidence>
<dbReference type="GO" id="GO:0016618">
    <property type="term" value="F:hydroxypyruvate reductase [NAD(P)H] activity"/>
    <property type="evidence" value="ECO:0007669"/>
    <property type="project" value="TreeGrafter"/>
</dbReference>
<protein>
    <recommendedName>
        <fullName evidence="3">D-isomer specific 2-hydroxyacid dehydrogenase NAD-binding domain-containing protein</fullName>
    </recommendedName>
</protein>
<dbReference type="PROSITE" id="PS00065">
    <property type="entry name" value="D_2_HYDROXYACID_DH_1"/>
    <property type="match status" value="1"/>
</dbReference>
<dbReference type="InterPro" id="IPR050223">
    <property type="entry name" value="D-isomer_2-hydroxyacid_DH"/>
</dbReference>
<accession>A0A382PZE8</accession>
<evidence type="ECO:0000259" key="3">
    <source>
        <dbReference type="Pfam" id="PF02826"/>
    </source>
</evidence>
<dbReference type="Gene3D" id="3.40.50.720">
    <property type="entry name" value="NAD(P)-binding Rossmann-like Domain"/>
    <property type="match status" value="2"/>
</dbReference>
<dbReference type="InterPro" id="IPR029752">
    <property type="entry name" value="D-isomer_DH_CS1"/>
</dbReference>